<keyword evidence="3" id="KW-0813">Transport</keyword>
<keyword evidence="5" id="KW-0653">Protein transport</keyword>
<evidence type="ECO:0000256" key="7">
    <source>
        <dbReference type="ARBA" id="ARBA00023242"/>
    </source>
</evidence>
<dbReference type="KEGG" id="cqi:110701892"/>
<proteinExistence type="inferred from homology"/>
<dbReference type="OrthoDB" id="103454at2759"/>
<evidence type="ECO:0000256" key="4">
    <source>
        <dbReference type="ARBA" id="ARBA00022816"/>
    </source>
</evidence>
<accession>A0A803LRD5</accession>
<organism evidence="11 12">
    <name type="scientific">Chenopodium quinoa</name>
    <name type="common">Quinoa</name>
    <dbReference type="NCBI Taxonomy" id="63459"/>
    <lineage>
        <taxon>Eukaryota</taxon>
        <taxon>Viridiplantae</taxon>
        <taxon>Streptophyta</taxon>
        <taxon>Embryophyta</taxon>
        <taxon>Tracheophyta</taxon>
        <taxon>Spermatophyta</taxon>
        <taxon>Magnoliopsida</taxon>
        <taxon>eudicotyledons</taxon>
        <taxon>Gunneridae</taxon>
        <taxon>Pentapetalae</taxon>
        <taxon>Caryophyllales</taxon>
        <taxon>Chenopodiaceae</taxon>
        <taxon>Chenopodioideae</taxon>
        <taxon>Atripliceae</taxon>
        <taxon>Chenopodium</taxon>
    </lineage>
</organism>
<protein>
    <recommendedName>
        <fullName evidence="13">Nuclear pore complex protein NUP133</fullName>
    </recommendedName>
</protein>
<reference evidence="11" key="1">
    <citation type="journal article" date="2017" name="Nature">
        <title>The genome of Chenopodium quinoa.</title>
        <authorList>
            <person name="Jarvis D.E."/>
            <person name="Ho Y.S."/>
            <person name="Lightfoot D.J."/>
            <person name="Schmoeckel S.M."/>
            <person name="Li B."/>
            <person name="Borm T.J.A."/>
            <person name="Ohyanagi H."/>
            <person name="Mineta K."/>
            <person name="Michell C.T."/>
            <person name="Saber N."/>
            <person name="Kharbatia N.M."/>
            <person name="Rupper R.R."/>
            <person name="Sharp A.R."/>
            <person name="Dally N."/>
            <person name="Boughton B.A."/>
            <person name="Woo Y.H."/>
            <person name="Gao G."/>
            <person name="Schijlen E.G.W.M."/>
            <person name="Guo X."/>
            <person name="Momin A.A."/>
            <person name="Negrao S."/>
            <person name="Al-Babili S."/>
            <person name="Gehring C."/>
            <person name="Roessner U."/>
            <person name="Jung C."/>
            <person name="Murphy K."/>
            <person name="Arold S.T."/>
            <person name="Gojobori T."/>
            <person name="van der Linden C.G."/>
            <person name="van Loo E.N."/>
            <person name="Jellen E.N."/>
            <person name="Maughan P.J."/>
            <person name="Tester M."/>
        </authorList>
    </citation>
    <scope>NUCLEOTIDE SEQUENCE [LARGE SCALE GENOMIC DNA]</scope>
    <source>
        <strain evidence="11">cv. PI 614886</strain>
    </source>
</reference>
<evidence type="ECO:0000256" key="3">
    <source>
        <dbReference type="ARBA" id="ARBA00022448"/>
    </source>
</evidence>
<dbReference type="Gramene" id="AUR62017514-RA">
    <property type="protein sequence ID" value="AUR62017514-RA:cds"/>
    <property type="gene ID" value="AUR62017514"/>
</dbReference>
<evidence type="ECO:0000256" key="5">
    <source>
        <dbReference type="ARBA" id="ARBA00022927"/>
    </source>
</evidence>
<keyword evidence="7" id="KW-0539">Nucleus</keyword>
<dbReference type="FunFam" id="1.20.58.1380:FF:000005">
    <property type="entry name" value="Nuclear pore complex protein NUP133"/>
    <property type="match status" value="1"/>
</dbReference>
<reference evidence="11" key="2">
    <citation type="submission" date="2021-03" db="UniProtKB">
        <authorList>
            <consortium name="EnsemblPlants"/>
        </authorList>
    </citation>
    <scope>IDENTIFICATION</scope>
</reference>
<evidence type="ECO:0000256" key="1">
    <source>
        <dbReference type="ARBA" id="ARBA00004259"/>
    </source>
</evidence>
<dbReference type="Gene3D" id="1.20.58.1380">
    <property type="match status" value="1"/>
</dbReference>
<keyword evidence="12" id="KW-1185">Reference proteome</keyword>
<evidence type="ECO:0000256" key="2">
    <source>
        <dbReference type="ARBA" id="ARBA00005569"/>
    </source>
</evidence>
<comment type="subcellular location">
    <subcellularLocation>
        <location evidence="1">Nucleus envelope</location>
    </subcellularLocation>
</comment>
<dbReference type="GO" id="GO:0017056">
    <property type="term" value="F:structural constituent of nuclear pore"/>
    <property type="evidence" value="ECO:0007669"/>
    <property type="project" value="InterPro"/>
</dbReference>
<dbReference type="SUPFAM" id="SSF117289">
    <property type="entry name" value="Nucleoporin domain"/>
    <property type="match status" value="1"/>
</dbReference>
<feature type="region of interest" description="Disordered" evidence="8">
    <location>
        <begin position="1"/>
        <end position="60"/>
    </location>
</feature>
<feature type="domain" description="Nucleoporin Nup133/Nup155-like N-terminal" evidence="10">
    <location>
        <begin position="88"/>
        <end position="542"/>
    </location>
</feature>
<dbReference type="Pfam" id="PF03177">
    <property type="entry name" value="Nucleoporin_C"/>
    <property type="match status" value="1"/>
</dbReference>
<dbReference type="EnsemblPlants" id="AUR62017514-RA">
    <property type="protein sequence ID" value="AUR62017514-RA:cds"/>
    <property type="gene ID" value="AUR62017514"/>
</dbReference>
<dbReference type="Pfam" id="PF08801">
    <property type="entry name" value="Nucleoporin_N"/>
    <property type="match status" value="1"/>
</dbReference>
<dbReference type="InterPro" id="IPR037624">
    <property type="entry name" value="Nup133-like"/>
</dbReference>
<dbReference type="GO" id="GO:0031080">
    <property type="term" value="C:nuclear pore outer ring"/>
    <property type="evidence" value="ECO:0007669"/>
    <property type="project" value="TreeGrafter"/>
</dbReference>
<keyword evidence="6" id="KW-0811">Translocation</keyword>
<evidence type="ECO:0000259" key="10">
    <source>
        <dbReference type="Pfam" id="PF08801"/>
    </source>
</evidence>
<dbReference type="PANTHER" id="PTHR13405">
    <property type="entry name" value="NUCLEAR PORE COMPLEX PROTEIN NUP133"/>
    <property type="match status" value="1"/>
</dbReference>
<evidence type="ECO:0000256" key="6">
    <source>
        <dbReference type="ARBA" id="ARBA00023010"/>
    </source>
</evidence>
<dbReference type="PANTHER" id="PTHR13405:SF11">
    <property type="entry name" value="NUCLEAR PORE COMPLEX PROTEIN NUP133"/>
    <property type="match status" value="1"/>
</dbReference>
<evidence type="ECO:0000256" key="8">
    <source>
        <dbReference type="SAM" id="MobiDB-lite"/>
    </source>
</evidence>
<dbReference type="GO" id="GO:0000972">
    <property type="term" value="P:transcription-dependent tethering of RNA polymerase II gene DNA at nuclear periphery"/>
    <property type="evidence" value="ECO:0007669"/>
    <property type="project" value="TreeGrafter"/>
</dbReference>
<sequence length="1325" mass="148452">MFSPATSTRKKSSYRSSKDHNVAQIKPLSFDSSPITPNRTSIADGSIPNRPNTGTPAPWASRLSVLARIPPAKKSEDNREPSEPVYVGDFPQVVHDEQASYLRKTVPGEACIAGGMDKETGLSWMICGSKLFIWSYLSPAASKKCVVLNLPADISEISSRNAYLGDTWLLCIIYWDNVHQSSSIVKQLNSAGVVLCNQRSRAIVYWPDIYSDDRANSGISLASSEELGIISSMENGKSPPSRLQSDNRLERLSANSNSFTSFIASAIPSYHHACVALATSSNGELWQFICRPAGILRQNVGNILSASVSGYSQPSGSKGYPRSLLWRFPSLLTGEASRQFFMLTDHEIQCFSIQLSPNPTLSKVWSHEIIGTDTDLEIKKDLAGKKRIWPLDIQVDERGKEITILVAIFCKDRLSSSSYTQYSLLTMQYKSGLDEAFNNFTNVRVLEKKSPVQVIIPKARVEEEEFLFKMRLRVGGKPSGSAFILSGDGTATVSYFWRNSTMLYQFDLPYDAGKVIDASIFPSTDDTEEGSWVVLTEKAGVWAIPEKAVLSGGVEPPERSLSRKGSSNEKSGAEENKKLLFSASVSPAKAGVDAQDIGSMQKAGFTKVAGRNAQDEEAEALLNRLFHYHLLSGQVDGSLEKLKNSRAFERDGETNAFVRASKSIVDSLAKHWTTTRGAEIVSLAVVSNQLIEKQQKHENFLQFLAISKCHEELCAKQRYALQIILEDGEKLAGMIQLRELQNMISQSRSVGVSSQHSSANGEVSGSLWDLIQIVGERARRNTVLLMDRDNAEVFYSKISNLEEVFYSLDRHLDHIINVGQPFKAQVQRVCELSKACVTLLRSAMHYRNEHHMWYPPPEGLMPWYSQPVVRDGLWSVASFMTTILDDSSGIDLSSKSDICSHLEVLADVVLEAYVGAITAKIELGEEHKGLSDEYWRKRDTLLDSLYQQIKVFVNTRFQDSADEKEQKEVVLKELSSNLLSVARRHEAYRTLWNICCDLNDSNLLKELMHESMGPRGGFSYFVFEQLYENGQFPKLLRLGEEFTQELVIFLKDHPDLLWLHEVYLHQYSGASKTLHGLTLSGDERLFSASEKETEVDSRKTDLKLSERKRLLHLSKIAAIAGKDAVYEAEIERIDADLKILKSQEDILELYPDDIEKQKIGQRLLPPWDLIKLCLKGQTPELLLRAFDVFAWTSSSFRKSNKSLLVDCWKSAVDQDDWEKLYQFSITEGWSDEDTMRVLQKTMLFLAARRCYGPESDMYEGSFDEVLPLRQENSELSSLKDSSSSVEAILMQHKDFSDAGKLMLTALMSGSAQVDTSRADGPFPME</sequence>
<dbReference type="GO" id="GO:0016973">
    <property type="term" value="P:poly(A)+ mRNA export from nucleus"/>
    <property type="evidence" value="ECO:0007669"/>
    <property type="project" value="TreeGrafter"/>
</dbReference>
<dbReference type="OMA" id="SHNRESA"/>
<dbReference type="Gene3D" id="2.130.10.10">
    <property type="entry name" value="YVTN repeat-like/Quinoprotein amine dehydrogenase"/>
    <property type="match status" value="1"/>
</dbReference>
<feature type="domain" description="Nucleoporin Nup133/Nup155-like C-terminal" evidence="9">
    <location>
        <begin position="1018"/>
        <end position="1154"/>
    </location>
</feature>
<feature type="compositionally biased region" description="Polar residues" evidence="8">
    <location>
        <begin position="30"/>
        <end position="55"/>
    </location>
</feature>
<evidence type="ECO:0000313" key="11">
    <source>
        <dbReference type="EnsemblPlants" id="AUR62017514-RA:cds"/>
    </source>
</evidence>
<dbReference type="InterPro" id="IPR014908">
    <property type="entry name" value="Nucleoporin_Nup133/Nup155_N"/>
</dbReference>
<keyword evidence="4" id="KW-0509">mRNA transport</keyword>
<name>A0A803LRD5_CHEQI</name>
<gene>
    <name evidence="11" type="primary">LOC110701892</name>
</gene>
<dbReference type="GO" id="GO:0006606">
    <property type="term" value="P:protein import into nucleus"/>
    <property type="evidence" value="ECO:0007669"/>
    <property type="project" value="TreeGrafter"/>
</dbReference>
<feature type="region of interest" description="Disordered" evidence="8">
    <location>
        <begin position="552"/>
        <end position="573"/>
    </location>
</feature>
<evidence type="ECO:0000259" key="9">
    <source>
        <dbReference type="Pfam" id="PF03177"/>
    </source>
</evidence>
<comment type="similarity">
    <text evidence="2">Belongs to the nucleoporin Nup133 family.</text>
</comment>
<dbReference type="RefSeq" id="XP_021735187.1">
    <property type="nucleotide sequence ID" value="XM_021879495.1"/>
</dbReference>
<dbReference type="GeneID" id="110701892"/>
<evidence type="ECO:0000313" key="12">
    <source>
        <dbReference type="Proteomes" id="UP000596660"/>
    </source>
</evidence>
<dbReference type="InterPro" id="IPR007187">
    <property type="entry name" value="Nucleoporin_Nup133/Nup155_C"/>
</dbReference>
<evidence type="ECO:0008006" key="13">
    <source>
        <dbReference type="Google" id="ProtNLM"/>
    </source>
</evidence>
<dbReference type="InterPro" id="IPR015943">
    <property type="entry name" value="WD40/YVTN_repeat-like_dom_sf"/>
</dbReference>
<dbReference type="Proteomes" id="UP000596660">
    <property type="component" value="Unplaced"/>
</dbReference>